<dbReference type="PANTHER" id="PTHR33607">
    <property type="entry name" value="ENDONUCLEASE-1"/>
    <property type="match status" value="1"/>
</dbReference>
<sequence>MTGDILQSRLKELERMKECDSDVLVEGLRYNQQRIMSNEEIYYNKEEDQSWIDHYYCDISFGKSSFPNIFSEMKKLVGATHKYRNPYHVSKDQYLYTWVDLQPYGKLKNIYSGTEKSPEEAIKEDFETIYKRFEKYRRLVVAQRYSKNKRVKNQVRSISRQYKFNVEHVVPQSWFRAKEPMKGDLHHLFTCEPECNSIRSNYPYYEFSAGAKPLNIYDECGLHNETGLFEPEYGKGIVARATLYFLLRYPNRIVKSYRQLINRKLMLQWHNEFPVTLYEKHRNKAIFEIQGNRNPFIDFPELTKNPALYTLL</sequence>
<name>A0A2T4U3W3_9BACI</name>
<evidence type="ECO:0000313" key="3">
    <source>
        <dbReference type="EMBL" id="PTL38082.1"/>
    </source>
</evidence>
<keyword evidence="2" id="KW-0378">Hydrolase</keyword>
<keyword evidence="4" id="KW-1185">Reference proteome</keyword>
<dbReference type="Pfam" id="PF04231">
    <property type="entry name" value="Endonuclease_1"/>
    <property type="match status" value="1"/>
</dbReference>
<evidence type="ECO:0000256" key="2">
    <source>
        <dbReference type="ARBA" id="ARBA00022801"/>
    </source>
</evidence>
<accession>A0A2T4U3W3</accession>
<gene>
    <name evidence="3" type="ORF">C6Y45_13340</name>
</gene>
<dbReference type="OrthoDB" id="9801679at2"/>
<dbReference type="SUPFAM" id="SSF54060">
    <property type="entry name" value="His-Me finger endonucleases"/>
    <property type="match status" value="1"/>
</dbReference>
<dbReference type="Proteomes" id="UP000240509">
    <property type="component" value="Unassembled WGS sequence"/>
</dbReference>
<proteinExistence type="predicted"/>
<dbReference type="InterPro" id="IPR007346">
    <property type="entry name" value="Endonuclease-I"/>
</dbReference>
<dbReference type="GO" id="GO:0016787">
    <property type="term" value="F:hydrolase activity"/>
    <property type="evidence" value="ECO:0007669"/>
    <property type="project" value="UniProtKB-KW"/>
</dbReference>
<dbReference type="InterPro" id="IPR044925">
    <property type="entry name" value="His-Me_finger_sf"/>
</dbReference>
<comment type="caution">
    <text evidence="3">The sequence shown here is derived from an EMBL/GenBank/DDBJ whole genome shotgun (WGS) entry which is preliminary data.</text>
</comment>
<organism evidence="3 4">
    <name type="scientific">Alkalicoccus saliphilus</name>
    <dbReference type="NCBI Taxonomy" id="200989"/>
    <lineage>
        <taxon>Bacteria</taxon>
        <taxon>Bacillati</taxon>
        <taxon>Bacillota</taxon>
        <taxon>Bacilli</taxon>
        <taxon>Bacillales</taxon>
        <taxon>Bacillaceae</taxon>
        <taxon>Alkalicoccus</taxon>
    </lineage>
</organism>
<evidence type="ECO:0000256" key="1">
    <source>
        <dbReference type="ARBA" id="ARBA00022722"/>
    </source>
</evidence>
<reference evidence="3 4" key="1">
    <citation type="submission" date="2018-03" db="EMBL/GenBank/DDBJ databases">
        <title>Alkalicoccus saliphilus sp. nov., isolated from a mineral pool.</title>
        <authorList>
            <person name="Zhao B."/>
        </authorList>
    </citation>
    <scope>NUCLEOTIDE SEQUENCE [LARGE SCALE GENOMIC DNA]</scope>
    <source>
        <strain evidence="3 4">6AG</strain>
    </source>
</reference>
<keyword evidence="3" id="KW-0255">Endonuclease</keyword>
<dbReference type="PANTHER" id="PTHR33607:SF2">
    <property type="entry name" value="ENDONUCLEASE-1"/>
    <property type="match status" value="1"/>
</dbReference>
<dbReference type="EMBL" id="PZJJ01000025">
    <property type="protein sequence ID" value="PTL38082.1"/>
    <property type="molecule type" value="Genomic_DNA"/>
</dbReference>
<dbReference type="RefSeq" id="WP_107585728.1">
    <property type="nucleotide sequence ID" value="NZ_PZJJ01000025.1"/>
</dbReference>
<keyword evidence="1" id="KW-0540">Nuclease</keyword>
<evidence type="ECO:0000313" key="4">
    <source>
        <dbReference type="Proteomes" id="UP000240509"/>
    </source>
</evidence>
<dbReference type="GO" id="GO:0004519">
    <property type="term" value="F:endonuclease activity"/>
    <property type="evidence" value="ECO:0007669"/>
    <property type="project" value="UniProtKB-KW"/>
</dbReference>
<protein>
    <submittedName>
        <fullName evidence="3">Endonuclease I</fullName>
    </submittedName>
</protein>
<dbReference type="AlphaFoldDB" id="A0A2T4U3W3"/>